<organism evidence="2 3">
    <name type="scientific">Candidatus Doudnabacteria bacterium RIFCSPLOWO2_01_FULL_44_21</name>
    <dbReference type="NCBI Taxonomy" id="1817841"/>
    <lineage>
        <taxon>Bacteria</taxon>
        <taxon>Candidatus Doudnaibacteriota</taxon>
    </lineage>
</organism>
<sequence length="222" mass="25844">MDIIKVIRYFHLKANFENLSWINKFFLIIFLVSLIFNLIPHEAQAAFLIVKDYKPILVFDSSSLDYTDYLVQISQEATDRYYQLQMQQQAQKQVLLAEKIQNYLESYNSPLADYAAALITMRNWKTIISLANAESSMCRKYPISTANCWGVGGSNLWDMGDNLAQGIISMNHFLNKYPKGPVKYSQMSFEQMNGFYKQPARDHWVYNNQKIYDELAAIEQNL</sequence>
<name>A0A1F5Q2U9_9BACT</name>
<evidence type="ECO:0000313" key="2">
    <source>
        <dbReference type="EMBL" id="OGE96272.1"/>
    </source>
</evidence>
<evidence type="ECO:0000256" key="1">
    <source>
        <dbReference type="SAM" id="Phobius"/>
    </source>
</evidence>
<dbReference type="EMBL" id="MFFB01000006">
    <property type="protein sequence ID" value="OGE96272.1"/>
    <property type="molecule type" value="Genomic_DNA"/>
</dbReference>
<gene>
    <name evidence="2" type="ORF">A3B10_03140</name>
</gene>
<keyword evidence="1" id="KW-0812">Transmembrane</keyword>
<feature type="transmembrane region" description="Helical" evidence="1">
    <location>
        <begin position="21"/>
        <end position="39"/>
    </location>
</feature>
<dbReference type="AlphaFoldDB" id="A0A1F5Q2U9"/>
<comment type="caution">
    <text evidence="2">The sequence shown here is derived from an EMBL/GenBank/DDBJ whole genome shotgun (WGS) entry which is preliminary data.</text>
</comment>
<evidence type="ECO:0008006" key="4">
    <source>
        <dbReference type="Google" id="ProtNLM"/>
    </source>
</evidence>
<proteinExistence type="predicted"/>
<protein>
    <recommendedName>
        <fullName evidence="4">Mannosyl-glycoprotein endo-beta-N-acetylglucosamidase-like domain-containing protein</fullName>
    </recommendedName>
</protein>
<accession>A0A1F5Q2U9</accession>
<keyword evidence="1" id="KW-1133">Transmembrane helix</keyword>
<evidence type="ECO:0000313" key="3">
    <source>
        <dbReference type="Proteomes" id="UP000177281"/>
    </source>
</evidence>
<keyword evidence="1" id="KW-0472">Membrane</keyword>
<dbReference type="Proteomes" id="UP000177281">
    <property type="component" value="Unassembled WGS sequence"/>
</dbReference>
<reference evidence="2 3" key="1">
    <citation type="journal article" date="2016" name="Nat. Commun.">
        <title>Thousands of microbial genomes shed light on interconnected biogeochemical processes in an aquifer system.</title>
        <authorList>
            <person name="Anantharaman K."/>
            <person name="Brown C.T."/>
            <person name="Hug L.A."/>
            <person name="Sharon I."/>
            <person name="Castelle C.J."/>
            <person name="Probst A.J."/>
            <person name="Thomas B.C."/>
            <person name="Singh A."/>
            <person name="Wilkins M.J."/>
            <person name="Karaoz U."/>
            <person name="Brodie E.L."/>
            <person name="Williams K.H."/>
            <person name="Hubbard S.S."/>
            <person name="Banfield J.F."/>
        </authorList>
    </citation>
    <scope>NUCLEOTIDE SEQUENCE [LARGE SCALE GENOMIC DNA]</scope>
</reference>